<evidence type="ECO:0000256" key="4">
    <source>
        <dbReference type="ARBA" id="ARBA00023136"/>
    </source>
</evidence>
<dbReference type="EMBL" id="BFBR01000007">
    <property type="protein sequence ID" value="GBF58741.1"/>
    <property type="molecule type" value="Genomic_DNA"/>
</dbReference>
<keyword evidence="5" id="KW-1003">Cell membrane</keyword>
<evidence type="ECO:0000256" key="2">
    <source>
        <dbReference type="ARBA" id="ARBA00022692"/>
    </source>
</evidence>
<evidence type="ECO:0000256" key="1">
    <source>
        <dbReference type="ARBA" id="ARBA00004141"/>
    </source>
</evidence>
<feature type="transmembrane region" description="Helical" evidence="5">
    <location>
        <begin position="116"/>
        <end position="134"/>
    </location>
</feature>
<dbReference type="Proteomes" id="UP000245086">
    <property type="component" value="Unassembled WGS sequence"/>
</dbReference>
<keyword evidence="2 5" id="KW-0812">Transmembrane</keyword>
<feature type="transmembrane region" description="Helical" evidence="5">
    <location>
        <begin position="275"/>
        <end position="299"/>
    </location>
</feature>
<dbReference type="AlphaFoldDB" id="A0A2P2ECH3"/>
<reference evidence="6 7" key="1">
    <citation type="journal article" date="2018" name="Genome Announc.">
        <title>Draft Genome Sequence of "Candidatus Phycosocius bacilliformis," an Alphaproteobacterial Ectosymbiont of the Hydrocarbon-Producing Green Alga Botryococcus braunii.</title>
        <authorList>
            <person name="Tanabe Y."/>
            <person name="Yamaguchi H."/>
            <person name="Watanabe M.M."/>
        </authorList>
    </citation>
    <scope>NUCLEOTIDE SEQUENCE [LARGE SCALE GENOMIC DNA]</scope>
    <source>
        <strain evidence="6 7">BOTRYCO-2</strain>
    </source>
</reference>
<dbReference type="PANTHER" id="PTHR43701">
    <property type="entry name" value="MEMBRANE TRANSPORTER PROTEIN MJ0441-RELATED"/>
    <property type="match status" value="1"/>
</dbReference>
<feature type="transmembrane region" description="Helical" evidence="5">
    <location>
        <begin position="43"/>
        <end position="62"/>
    </location>
</feature>
<keyword evidence="7" id="KW-1185">Reference proteome</keyword>
<dbReference type="InterPro" id="IPR002781">
    <property type="entry name" value="TM_pro_TauE-like"/>
</dbReference>
<comment type="similarity">
    <text evidence="5">Belongs to the 4-toluene sulfonate uptake permease (TSUP) (TC 2.A.102) family.</text>
</comment>
<keyword evidence="4 5" id="KW-0472">Membrane</keyword>
<keyword evidence="3 5" id="KW-1133">Transmembrane helix</keyword>
<feature type="transmembrane region" description="Helical" evidence="5">
    <location>
        <begin position="243"/>
        <end position="263"/>
    </location>
</feature>
<dbReference type="RefSeq" id="WP_108985635.1">
    <property type="nucleotide sequence ID" value="NZ_BFBR01000007.1"/>
</dbReference>
<dbReference type="OrthoDB" id="9779078at2"/>
<dbReference type="GO" id="GO:0005886">
    <property type="term" value="C:plasma membrane"/>
    <property type="evidence" value="ECO:0007669"/>
    <property type="project" value="UniProtKB-SubCell"/>
</dbReference>
<evidence type="ECO:0000256" key="5">
    <source>
        <dbReference type="RuleBase" id="RU363041"/>
    </source>
</evidence>
<dbReference type="Pfam" id="PF01925">
    <property type="entry name" value="TauE"/>
    <property type="match status" value="1"/>
</dbReference>
<evidence type="ECO:0000256" key="3">
    <source>
        <dbReference type="ARBA" id="ARBA00022989"/>
    </source>
</evidence>
<feature type="transmembrane region" description="Helical" evidence="5">
    <location>
        <begin position="12"/>
        <end position="37"/>
    </location>
</feature>
<accession>A0A2P2ECH3</accession>
<dbReference type="InterPro" id="IPR051598">
    <property type="entry name" value="TSUP/Inactive_protease-like"/>
</dbReference>
<feature type="transmembrane region" description="Helical" evidence="5">
    <location>
        <begin position="83"/>
        <end position="104"/>
    </location>
</feature>
<evidence type="ECO:0000313" key="7">
    <source>
        <dbReference type="Proteomes" id="UP000245086"/>
    </source>
</evidence>
<name>A0A2P2ECH3_9PROT</name>
<comment type="caution">
    <text evidence="6">The sequence shown here is derived from an EMBL/GenBank/DDBJ whole genome shotgun (WGS) entry which is preliminary data.</text>
</comment>
<sequence>MQVYLPIAEMAVSPWLMATLGLVVGCLSGIFGVGGGFLMTPLLMLMGIPAPVAVAAGANLAAASSMSSVMGQFERRGVDLRMGLVISLGGVIGVGLGSILFSWLKSQGAAEATVRIAYTILLGSLGSSLVWESVRAMVRMRSGTAPALARRTTQDLAHRLPFKMRFPRSKLVISVIPPLAIGVGVGVLSAIMGVGGGFILIPALVYLLHMPPNLVVGTSTLQVLITASTTTFIQAAANGSLDLVLSALLIVGGVVGAQVGVIIGRKLKGEQLRALLGALVLLVALRLAADLVFVPANLFELSSPGGGL</sequence>
<dbReference type="PANTHER" id="PTHR43701:SF12">
    <property type="entry name" value="MEMBRANE TRANSPORTER PROTEIN YTNM-RELATED"/>
    <property type="match status" value="1"/>
</dbReference>
<evidence type="ECO:0000313" key="6">
    <source>
        <dbReference type="EMBL" id="GBF58741.1"/>
    </source>
</evidence>
<feature type="transmembrane region" description="Helical" evidence="5">
    <location>
        <begin position="171"/>
        <end position="204"/>
    </location>
</feature>
<gene>
    <name evidence="6" type="ORF">PbB2_02429</name>
</gene>
<protein>
    <recommendedName>
        <fullName evidence="5">Probable membrane transporter protein</fullName>
    </recommendedName>
</protein>
<proteinExistence type="inferred from homology"/>
<organism evidence="6 7">
    <name type="scientific">Candidatus Phycosocius bacilliformis</name>
    <dbReference type="NCBI Taxonomy" id="1445552"/>
    <lineage>
        <taxon>Bacteria</taxon>
        <taxon>Pseudomonadati</taxon>
        <taxon>Pseudomonadota</taxon>
        <taxon>Alphaproteobacteria</taxon>
        <taxon>Caulobacterales</taxon>
        <taxon>Caulobacterales incertae sedis</taxon>
        <taxon>Candidatus Phycosocius</taxon>
    </lineage>
</organism>
<comment type="subcellular location">
    <subcellularLocation>
        <location evidence="5">Cell membrane</location>
        <topology evidence="5">Multi-pass membrane protein</topology>
    </subcellularLocation>
    <subcellularLocation>
        <location evidence="1">Membrane</location>
        <topology evidence="1">Multi-pass membrane protein</topology>
    </subcellularLocation>
</comment>